<evidence type="ECO:0000313" key="2">
    <source>
        <dbReference type="EMBL" id="CQH47344.1"/>
    </source>
</evidence>
<dbReference type="GeneID" id="91108784"/>
<dbReference type="RefSeq" id="WP_059055540.1">
    <property type="nucleotide sequence ID" value="NZ_CEML01000002.1"/>
</dbReference>
<proteinExistence type="predicted"/>
<dbReference type="InterPro" id="IPR043899">
    <property type="entry name" value="DUF5789"/>
</dbReference>
<organism evidence="2 3">
    <name type="scientific">Halobacterium hubeiense</name>
    <dbReference type="NCBI Taxonomy" id="1407499"/>
    <lineage>
        <taxon>Archaea</taxon>
        <taxon>Methanobacteriati</taxon>
        <taxon>Methanobacteriota</taxon>
        <taxon>Stenosarchaea group</taxon>
        <taxon>Halobacteria</taxon>
        <taxon>Halobacteriales</taxon>
        <taxon>Halobacteriaceae</taxon>
        <taxon>Halobacterium</taxon>
    </lineage>
</organism>
<evidence type="ECO:0000256" key="1">
    <source>
        <dbReference type="SAM" id="MobiDB-lite"/>
    </source>
</evidence>
<accession>A0A0U5AAS2</accession>
<evidence type="ECO:0008006" key="4">
    <source>
        <dbReference type="Google" id="ProtNLM"/>
    </source>
</evidence>
<gene>
    <name evidence="2" type="ORF">HHUB_1313</name>
</gene>
<keyword evidence="3" id="KW-1185">Reference proteome</keyword>
<sequence length="95" mass="10456">MGKTVRLDELEAELRDETYPVDRERVVEAYGDYELDLAGGEESVEAALGRVDDDRFESHVDLVETIEDGVGGEAVGRRDYTDRGASAGEGNQESF</sequence>
<evidence type="ECO:0000313" key="3">
    <source>
        <dbReference type="Proteomes" id="UP000066737"/>
    </source>
</evidence>
<dbReference type="Proteomes" id="UP000066737">
    <property type="component" value="Chromosome I"/>
</dbReference>
<dbReference type="OrthoDB" id="317850at2157"/>
<dbReference type="EMBL" id="LN831302">
    <property type="protein sequence ID" value="CQH47344.1"/>
    <property type="molecule type" value="Genomic_DNA"/>
</dbReference>
<reference evidence="3" key="1">
    <citation type="journal article" date="2016" name="Environ. Microbiol.">
        <title>The complete genome of a viable archaeum isolated from 123-million-year-old rock salt.</title>
        <authorList>
            <person name="Jaakkola S.T."/>
            <person name="Pfeiffer F."/>
            <person name="Ravantti J.J."/>
            <person name="Guo Q."/>
            <person name="Liu Y."/>
            <person name="Chen X."/>
            <person name="Ma H."/>
            <person name="Yang C."/>
            <person name="Oksanen H.M."/>
            <person name="Bamford D.H."/>
        </authorList>
    </citation>
    <scope>NUCLEOTIDE SEQUENCE</scope>
    <source>
        <strain evidence="3">JI20-1</strain>
    </source>
</reference>
<dbReference type="KEGG" id="hhb:Hhub_1313"/>
<dbReference type="Pfam" id="PF19102">
    <property type="entry name" value="DUF5789"/>
    <property type="match status" value="1"/>
</dbReference>
<protein>
    <recommendedName>
        <fullName evidence="4">DUF2795 domain-containing protein</fullName>
    </recommendedName>
</protein>
<name>A0A0U5AAS2_9EURY</name>
<dbReference type="AlphaFoldDB" id="A0A0U5AAS2"/>
<feature type="region of interest" description="Disordered" evidence="1">
    <location>
        <begin position="71"/>
        <end position="95"/>
    </location>
</feature>